<evidence type="ECO:0000313" key="1">
    <source>
        <dbReference type="EMBL" id="PIW95935.1"/>
    </source>
</evidence>
<evidence type="ECO:0000313" key="2">
    <source>
        <dbReference type="Proteomes" id="UP000229931"/>
    </source>
</evidence>
<organism evidence="1 2">
    <name type="scientific">Candidatus Kuenenbacteria bacterium CG_4_8_14_3_um_filter_39_15</name>
    <dbReference type="NCBI Taxonomy" id="1974615"/>
    <lineage>
        <taxon>Bacteria</taxon>
        <taxon>Candidatus Kueneniibacteriota</taxon>
    </lineage>
</organism>
<comment type="caution">
    <text evidence="1">The sequence shown here is derived from an EMBL/GenBank/DDBJ whole genome shotgun (WGS) entry which is preliminary data.</text>
</comment>
<feature type="non-terminal residue" evidence="1">
    <location>
        <position position="852"/>
    </location>
</feature>
<name>A0A2M7IM63_9BACT</name>
<dbReference type="AlphaFoldDB" id="A0A2M7IM63"/>
<dbReference type="Proteomes" id="UP000229931">
    <property type="component" value="Unassembled WGS sequence"/>
</dbReference>
<sequence>MDDLYKQYKKYVWTRRVIVAILIWAIVLTGVVGFNPGSAHAFIDFNQSIFNIFKIPFDIIGRVLEQANKAYEKLGAMGFRQALKSMVNNIAVDTATYLATGDKGQAPMFQTSFKDYIQQEGDAFLGDALNNQIKKKWGVDLCKPIDQLAKVNIEITAKEFFRKQKPQCSFTKMMKNIKDVRKIQLIDLPAVADMFNPASNELGALLTITTEVQEGQQNKIDLAKLELEINQGWKAVTSKISGKIKTPAAITALLGVKPIEWSLDEKKVFTGELTADFIGPFANTLMSKLMKKYKEGLVNDQPTTSGYGPNFGIGQSPVQAARERFADLGETNYQFGGKFDVISKLTCDNTSSQYSCVIDDGLRMAIMEEPPITVGEALNKGFLHGDWPLGFKVEGKSGGTATTQEQIYSYRSLVIMRKYRIVPVGWELAAEYFGRFDNSPRQITLNSLIEDYDNPASPYYKLVDPNWVLKAPENICLKQGPGELVDKETIIMSVDSNFDGVISEDEKNELVIRFDYCADERSCIKEGAQGCEYYGYCTKEKPVWSIHGTQCDPVFNTCRAYKTRDGVEVGYLTNTLSGLGECDENDVGCREYLEDWVPDQRSWDESASADRIYLNKRASDNECSEDQTGCSRFIRVSTASLADEYTEQDLMDKTGEGIAKIIVYESSPKTNLRKAPEYYNCQGYTKVTGTDKNSCSGFWRDDIESCVESGRPECADYALSCDTEDVGCRFFSPVSYTGPKVPGVAGENYMCPAECVGFKSYLEQPSFFEPVIPATRENPMNFIATAATVKTCPASHNGCEEFTNLSEGSSGERKEYYSSMRYCVLPGSSGVQTYYSWASSEESGNQLRSWQL</sequence>
<protein>
    <submittedName>
        <fullName evidence="1">Uncharacterized protein</fullName>
    </submittedName>
</protein>
<proteinExistence type="predicted"/>
<gene>
    <name evidence="1" type="ORF">COZ84_00790</name>
</gene>
<accession>A0A2M7IM63</accession>
<dbReference type="EMBL" id="PFHP01000014">
    <property type="protein sequence ID" value="PIW95935.1"/>
    <property type="molecule type" value="Genomic_DNA"/>
</dbReference>
<reference evidence="2" key="1">
    <citation type="submission" date="2017-09" db="EMBL/GenBank/DDBJ databases">
        <title>Depth-based differentiation of microbial function through sediment-hosted aquifers and enrichment of novel symbionts in the deep terrestrial subsurface.</title>
        <authorList>
            <person name="Probst A.J."/>
            <person name="Ladd B."/>
            <person name="Jarett J.K."/>
            <person name="Geller-Mcgrath D.E."/>
            <person name="Sieber C.M.K."/>
            <person name="Emerson J.B."/>
            <person name="Anantharaman K."/>
            <person name="Thomas B.C."/>
            <person name="Malmstrom R."/>
            <person name="Stieglmeier M."/>
            <person name="Klingl A."/>
            <person name="Woyke T."/>
            <person name="Ryan C.M."/>
            <person name="Banfield J.F."/>
        </authorList>
    </citation>
    <scope>NUCLEOTIDE SEQUENCE [LARGE SCALE GENOMIC DNA]</scope>
</reference>